<evidence type="ECO:0000256" key="1">
    <source>
        <dbReference type="SAM" id="Phobius"/>
    </source>
</evidence>
<dbReference type="PANTHER" id="PTHR14969:SF13">
    <property type="entry name" value="AT30094P"/>
    <property type="match status" value="1"/>
</dbReference>
<feature type="transmembrane region" description="Helical" evidence="1">
    <location>
        <begin position="55"/>
        <end position="78"/>
    </location>
</feature>
<dbReference type="PANTHER" id="PTHR14969">
    <property type="entry name" value="SPHINGOSINE-1-PHOSPHATE PHOSPHOHYDROLASE"/>
    <property type="match status" value="1"/>
</dbReference>
<gene>
    <name evidence="3" type="ORF">AWB65_04098</name>
</gene>
<dbReference type="EMBL" id="FCNW02000024">
    <property type="protein sequence ID" value="SAL50514.1"/>
    <property type="molecule type" value="Genomic_DNA"/>
</dbReference>
<dbReference type="RefSeq" id="WP_087668879.1">
    <property type="nucleotide sequence ID" value="NZ_FCNW02000024.1"/>
</dbReference>
<name>A0A158I1Q1_9BURK</name>
<organism evidence="3 4">
    <name type="scientific">Caballeronia humi</name>
    <dbReference type="NCBI Taxonomy" id="326474"/>
    <lineage>
        <taxon>Bacteria</taxon>
        <taxon>Pseudomonadati</taxon>
        <taxon>Pseudomonadota</taxon>
        <taxon>Betaproteobacteria</taxon>
        <taxon>Burkholderiales</taxon>
        <taxon>Burkholderiaceae</taxon>
        <taxon>Caballeronia</taxon>
    </lineage>
</organism>
<dbReference type="AlphaFoldDB" id="A0A158I1Q1"/>
<dbReference type="InterPro" id="IPR033879">
    <property type="entry name" value="UPP_Pase"/>
</dbReference>
<keyword evidence="1" id="KW-0812">Transmembrane</keyword>
<protein>
    <submittedName>
        <fullName evidence="3">Undecaprenyl-diphosphatase</fullName>
    </submittedName>
</protein>
<evidence type="ECO:0000259" key="2">
    <source>
        <dbReference type="SMART" id="SM00014"/>
    </source>
</evidence>
<dbReference type="STRING" id="326474.AWB65_04098"/>
<dbReference type="SMART" id="SM00014">
    <property type="entry name" value="acidPPc"/>
    <property type="match status" value="1"/>
</dbReference>
<dbReference type="SUPFAM" id="SSF48317">
    <property type="entry name" value="Acid phosphatase/Vanadium-dependent haloperoxidase"/>
    <property type="match status" value="1"/>
</dbReference>
<dbReference type="InterPro" id="IPR000326">
    <property type="entry name" value="PAP2/HPO"/>
</dbReference>
<reference evidence="3" key="1">
    <citation type="submission" date="2016-01" db="EMBL/GenBank/DDBJ databases">
        <authorList>
            <person name="Peeters C."/>
        </authorList>
    </citation>
    <scope>NUCLEOTIDE SEQUENCE [LARGE SCALE GENOMIC DNA]</scope>
    <source>
        <strain evidence="3">LMG 22934</strain>
    </source>
</reference>
<dbReference type="Pfam" id="PF01569">
    <property type="entry name" value="PAP2"/>
    <property type="match status" value="1"/>
</dbReference>
<dbReference type="CDD" id="cd03385">
    <property type="entry name" value="PAP2_BcrC_like"/>
    <property type="match status" value="1"/>
</dbReference>
<dbReference type="Proteomes" id="UP000054977">
    <property type="component" value="Unassembled WGS sequence"/>
</dbReference>
<keyword evidence="1" id="KW-1133">Transmembrane helix</keyword>
<dbReference type="GO" id="GO:0050380">
    <property type="term" value="F:undecaprenyl-diphosphatase activity"/>
    <property type="evidence" value="ECO:0007669"/>
    <property type="project" value="InterPro"/>
</dbReference>
<dbReference type="InterPro" id="IPR036938">
    <property type="entry name" value="PAP2/HPO_sf"/>
</dbReference>
<keyword evidence="1" id="KW-0472">Membrane</keyword>
<feature type="transmembrane region" description="Helical" evidence="1">
    <location>
        <begin position="26"/>
        <end position="46"/>
    </location>
</feature>
<sequence length="198" mass="21509">MEALNYTLFLLINASADPSPPVVSMAVFFAEYAIALVPLALVAGWLRGDDARRRFLIEACASALAALFAAQVIGALWPHPRPFMIGLGTNVLPHVADSSMPSDHLTFVWAVAASLMWHTETRRIGSILALVGVPMAWARIYLGVHFPLDMAGAALVASGSAWFAARSGRWFEEPLLRVATAIYRPVFAPLIRRGWVSP</sequence>
<evidence type="ECO:0000313" key="3">
    <source>
        <dbReference type="EMBL" id="SAL50514.1"/>
    </source>
</evidence>
<comment type="caution">
    <text evidence="3">The sequence shown here is derived from an EMBL/GenBank/DDBJ whole genome shotgun (WGS) entry which is preliminary data.</text>
</comment>
<dbReference type="GO" id="GO:0005886">
    <property type="term" value="C:plasma membrane"/>
    <property type="evidence" value="ECO:0007669"/>
    <property type="project" value="InterPro"/>
</dbReference>
<dbReference type="OrthoDB" id="9801622at2"/>
<evidence type="ECO:0000313" key="4">
    <source>
        <dbReference type="Proteomes" id="UP000054977"/>
    </source>
</evidence>
<feature type="domain" description="Phosphatidic acid phosphatase type 2/haloperoxidase" evidence="2">
    <location>
        <begin position="55"/>
        <end position="165"/>
    </location>
</feature>
<keyword evidence="4" id="KW-1185">Reference proteome</keyword>
<proteinExistence type="predicted"/>
<accession>A0A158I1Q1</accession>
<dbReference type="Gene3D" id="1.20.144.10">
    <property type="entry name" value="Phosphatidic acid phosphatase type 2/haloperoxidase"/>
    <property type="match status" value="1"/>
</dbReference>